<dbReference type="InterPro" id="IPR017900">
    <property type="entry name" value="4Fe4S_Fe_S_CS"/>
</dbReference>
<evidence type="ECO:0000313" key="7">
    <source>
        <dbReference type="Proteomes" id="UP000588068"/>
    </source>
</evidence>
<evidence type="ECO:0000259" key="5">
    <source>
        <dbReference type="PROSITE" id="PS51379"/>
    </source>
</evidence>
<feature type="domain" description="4Fe-4S ferredoxin-type" evidence="5">
    <location>
        <begin position="14"/>
        <end position="43"/>
    </location>
</feature>
<dbReference type="PANTHER" id="PTHR43687:SF1">
    <property type="entry name" value="FERREDOXIN III"/>
    <property type="match status" value="1"/>
</dbReference>
<sequence>MTSTEDCKHEAGTFRPVIDRNACEGKADCEAVCPFSVFSVGTLPKDARTTLSLKGKLKGFVHGWQQALLINEDACQACGLCVKACPESAITLARHA</sequence>
<dbReference type="Proteomes" id="UP000588068">
    <property type="component" value="Unassembled WGS sequence"/>
</dbReference>
<dbReference type="PANTHER" id="PTHR43687">
    <property type="entry name" value="ADENYLYLSULFATE REDUCTASE, BETA SUBUNIT"/>
    <property type="match status" value="1"/>
</dbReference>
<comment type="caution">
    <text evidence="6">The sequence shown here is derived from an EMBL/GenBank/DDBJ whole genome shotgun (WGS) entry which is preliminary data.</text>
</comment>
<dbReference type="Gene3D" id="3.30.70.20">
    <property type="match status" value="1"/>
</dbReference>
<evidence type="ECO:0000313" key="6">
    <source>
        <dbReference type="EMBL" id="MBB6094239.1"/>
    </source>
</evidence>
<dbReference type="PROSITE" id="PS00198">
    <property type="entry name" value="4FE4S_FER_1"/>
    <property type="match status" value="1"/>
</dbReference>
<dbReference type="GO" id="GO:0046872">
    <property type="term" value="F:metal ion binding"/>
    <property type="evidence" value="ECO:0007669"/>
    <property type="project" value="UniProtKB-KW"/>
</dbReference>
<evidence type="ECO:0000256" key="3">
    <source>
        <dbReference type="ARBA" id="ARBA00023004"/>
    </source>
</evidence>
<keyword evidence="4" id="KW-0411">Iron-sulfur</keyword>
<keyword evidence="1" id="KW-0004">4Fe-4S</keyword>
<dbReference type="InterPro" id="IPR050572">
    <property type="entry name" value="Fe-S_Ferredoxin"/>
</dbReference>
<proteinExistence type="predicted"/>
<dbReference type="PROSITE" id="PS51379">
    <property type="entry name" value="4FE4S_FER_2"/>
    <property type="match status" value="2"/>
</dbReference>
<gene>
    <name evidence="6" type="ORF">HNQ60_003120</name>
</gene>
<evidence type="ECO:0000256" key="2">
    <source>
        <dbReference type="ARBA" id="ARBA00022723"/>
    </source>
</evidence>
<accession>A0A841HPH4</accession>
<feature type="domain" description="4Fe-4S ferredoxin-type" evidence="5">
    <location>
        <begin position="66"/>
        <end position="95"/>
    </location>
</feature>
<dbReference type="GO" id="GO:0051539">
    <property type="term" value="F:4 iron, 4 sulfur cluster binding"/>
    <property type="evidence" value="ECO:0007669"/>
    <property type="project" value="UniProtKB-KW"/>
</dbReference>
<evidence type="ECO:0000256" key="1">
    <source>
        <dbReference type="ARBA" id="ARBA00022485"/>
    </source>
</evidence>
<dbReference type="EMBL" id="JACHHZ010000003">
    <property type="protein sequence ID" value="MBB6094239.1"/>
    <property type="molecule type" value="Genomic_DNA"/>
</dbReference>
<evidence type="ECO:0000256" key="4">
    <source>
        <dbReference type="ARBA" id="ARBA00023014"/>
    </source>
</evidence>
<protein>
    <submittedName>
        <fullName evidence="6">NAD-dependent dihydropyrimidine dehydrogenase PreA subunit</fullName>
    </submittedName>
</protein>
<reference evidence="6 7" key="1">
    <citation type="submission" date="2020-08" db="EMBL/GenBank/DDBJ databases">
        <title>Genomic Encyclopedia of Type Strains, Phase IV (KMG-IV): sequencing the most valuable type-strain genomes for metagenomic binning, comparative biology and taxonomic classification.</title>
        <authorList>
            <person name="Goeker M."/>
        </authorList>
    </citation>
    <scope>NUCLEOTIDE SEQUENCE [LARGE SCALE GENOMIC DNA]</scope>
    <source>
        <strain evidence="6 7">DSM 26723</strain>
    </source>
</reference>
<dbReference type="SUPFAM" id="SSF54862">
    <property type="entry name" value="4Fe-4S ferredoxins"/>
    <property type="match status" value="1"/>
</dbReference>
<name>A0A841HPH4_9GAMM</name>
<keyword evidence="2" id="KW-0479">Metal-binding</keyword>
<keyword evidence="7" id="KW-1185">Reference proteome</keyword>
<dbReference type="InterPro" id="IPR017896">
    <property type="entry name" value="4Fe4S_Fe-S-bd"/>
</dbReference>
<dbReference type="RefSeq" id="WP_184333335.1">
    <property type="nucleotide sequence ID" value="NZ_JACHHZ010000003.1"/>
</dbReference>
<dbReference type="AlphaFoldDB" id="A0A841HPH4"/>
<organism evidence="6 7">
    <name type="scientific">Povalibacter uvarum</name>
    <dbReference type="NCBI Taxonomy" id="732238"/>
    <lineage>
        <taxon>Bacteria</taxon>
        <taxon>Pseudomonadati</taxon>
        <taxon>Pseudomonadota</taxon>
        <taxon>Gammaproteobacteria</taxon>
        <taxon>Steroidobacterales</taxon>
        <taxon>Steroidobacteraceae</taxon>
        <taxon>Povalibacter</taxon>
    </lineage>
</organism>
<dbReference type="Pfam" id="PF00037">
    <property type="entry name" value="Fer4"/>
    <property type="match status" value="1"/>
</dbReference>
<keyword evidence="3" id="KW-0408">Iron</keyword>